<dbReference type="PRINTS" id="PR00895">
    <property type="entry name" value="PENTAXIN"/>
</dbReference>
<reference evidence="18 19" key="1">
    <citation type="submission" date="2019-06" db="EMBL/GenBank/DDBJ databases">
        <title>Draft genomes of female and male turbot (Scophthalmus maximus).</title>
        <authorList>
            <person name="Xu H."/>
            <person name="Xu X.-W."/>
            <person name="Shao C."/>
            <person name="Chen S."/>
        </authorList>
    </citation>
    <scope>NUCLEOTIDE SEQUENCE [LARGE SCALE GENOMIC DNA]</scope>
    <source>
        <strain evidence="18">Ysfricsl-2016a</strain>
        <tissue evidence="18">Blood</tissue>
    </source>
</reference>
<keyword evidence="8" id="KW-0106">Calcium</keyword>
<feature type="transmembrane region" description="Helical" evidence="15">
    <location>
        <begin position="667"/>
        <end position="685"/>
    </location>
</feature>
<keyword evidence="10 15" id="KW-0472">Membrane</keyword>
<dbReference type="GO" id="GO:0046323">
    <property type="term" value="P:D-glucose import"/>
    <property type="evidence" value="ECO:0007669"/>
    <property type="project" value="TreeGrafter"/>
</dbReference>
<dbReference type="Proteomes" id="UP000438429">
    <property type="component" value="Unassembled WGS sequence"/>
</dbReference>
<feature type="transmembrane region" description="Helical" evidence="15">
    <location>
        <begin position="542"/>
        <end position="563"/>
    </location>
</feature>
<dbReference type="InterPro" id="IPR001759">
    <property type="entry name" value="PTX_dom"/>
</dbReference>
<dbReference type="InterPro" id="IPR005828">
    <property type="entry name" value="MFS_sugar_transport-like"/>
</dbReference>
<feature type="domain" description="Major facilitator superfamily (MFS) profile" evidence="16">
    <location>
        <begin position="250"/>
        <end position="691"/>
    </location>
</feature>
<dbReference type="GO" id="GO:0016324">
    <property type="term" value="C:apical plasma membrane"/>
    <property type="evidence" value="ECO:0007669"/>
    <property type="project" value="TreeGrafter"/>
</dbReference>
<dbReference type="Pfam" id="PF00083">
    <property type="entry name" value="Sugar_tr"/>
    <property type="match status" value="1"/>
</dbReference>
<feature type="region of interest" description="Disordered" evidence="14">
    <location>
        <begin position="704"/>
        <end position="726"/>
    </location>
</feature>
<dbReference type="PANTHER" id="PTHR23503:SF91">
    <property type="entry name" value="SOLUTE CARRIER FAMILY 2, FACILITATED GLUCOSE TRANSPORTER MEMBER 3 ISOFORM X1"/>
    <property type="match status" value="1"/>
</dbReference>
<evidence type="ECO:0000256" key="9">
    <source>
        <dbReference type="ARBA" id="ARBA00022989"/>
    </source>
</evidence>
<accession>A0A6A4S101</accession>
<dbReference type="InterPro" id="IPR013320">
    <property type="entry name" value="ConA-like_dom_sf"/>
</dbReference>
<evidence type="ECO:0000256" key="14">
    <source>
        <dbReference type="SAM" id="MobiDB-lite"/>
    </source>
</evidence>
<dbReference type="CDD" id="cd17431">
    <property type="entry name" value="MFS_GLUT_Class1"/>
    <property type="match status" value="1"/>
</dbReference>
<dbReference type="InterPro" id="IPR036259">
    <property type="entry name" value="MFS_trans_sf"/>
</dbReference>
<organism evidence="18 19">
    <name type="scientific">Scophthalmus maximus</name>
    <name type="common">Turbot</name>
    <name type="synonym">Psetta maxima</name>
    <dbReference type="NCBI Taxonomy" id="52904"/>
    <lineage>
        <taxon>Eukaryota</taxon>
        <taxon>Metazoa</taxon>
        <taxon>Chordata</taxon>
        <taxon>Craniata</taxon>
        <taxon>Vertebrata</taxon>
        <taxon>Euteleostomi</taxon>
        <taxon>Actinopterygii</taxon>
        <taxon>Neopterygii</taxon>
        <taxon>Teleostei</taxon>
        <taxon>Neoteleostei</taxon>
        <taxon>Acanthomorphata</taxon>
        <taxon>Carangaria</taxon>
        <taxon>Pleuronectiformes</taxon>
        <taxon>Pleuronectoidei</taxon>
        <taxon>Scophthalmidae</taxon>
        <taxon>Scophthalmus</taxon>
    </lineage>
</organism>
<dbReference type="PROSITE" id="PS00289">
    <property type="entry name" value="PTX_1"/>
    <property type="match status" value="1"/>
</dbReference>
<dbReference type="InterPro" id="IPR020846">
    <property type="entry name" value="MFS_dom"/>
</dbReference>
<evidence type="ECO:0000256" key="13">
    <source>
        <dbReference type="PROSITE-ProRule" id="PRU01172"/>
    </source>
</evidence>
<dbReference type="Pfam" id="PF00354">
    <property type="entry name" value="Pentaxin"/>
    <property type="match status" value="1"/>
</dbReference>
<feature type="transmembrane region" description="Helical" evidence="15">
    <location>
        <begin position="332"/>
        <end position="350"/>
    </location>
</feature>
<proteinExistence type="inferred from homology"/>
<dbReference type="GO" id="GO:0032868">
    <property type="term" value="P:response to insulin"/>
    <property type="evidence" value="ECO:0007669"/>
    <property type="project" value="TreeGrafter"/>
</dbReference>
<dbReference type="PANTHER" id="PTHR23503">
    <property type="entry name" value="SOLUTE CARRIER FAMILY 2"/>
    <property type="match status" value="1"/>
</dbReference>
<evidence type="ECO:0000256" key="6">
    <source>
        <dbReference type="ARBA" id="ARBA00022597"/>
    </source>
</evidence>
<feature type="transmembrane region" description="Helical" evidence="15">
    <location>
        <begin position="637"/>
        <end position="655"/>
    </location>
</feature>
<comment type="subcellular location">
    <subcellularLocation>
        <location evidence="2">Cell membrane</location>
        <topology evidence="2">Multi-pass membrane protein</topology>
    </subcellularLocation>
</comment>
<dbReference type="FunFam" id="1.20.1250.20:FF:000040">
    <property type="entry name" value="Solute carrier family 2, facilitated glucose transporter member 1"/>
    <property type="match status" value="1"/>
</dbReference>
<dbReference type="NCBIfam" id="TIGR00879">
    <property type="entry name" value="SP"/>
    <property type="match status" value="1"/>
</dbReference>
<name>A0A6A4S101_SCOMX</name>
<dbReference type="SUPFAM" id="SSF103473">
    <property type="entry name" value="MFS general substrate transporter"/>
    <property type="match status" value="1"/>
</dbReference>
<evidence type="ECO:0000256" key="3">
    <source>
        <dbReference type="ARBA" id="ARBA00007004"/>
    </source>
</evidence>
<feature type="transmembrane region" description="Helical" evidence="15">
    <location>
        <begin position="598"/>
        <end position="616"/>
    </location>
</feature>
<feature type="transmembrane region" description="Helical" evidence="15">
    <location>
        <begin position="507"/>
        <end position="530"/>
    </location>
</feature>
<dbReference type="GO" id="GO:0070837">
    <property type="term" value="P:dehydroascorbic acid transport"/>
    <property type="evidence" value="ECO:0007669"/>
    <property type="project" value="TreeGrafter"/>
</dbReference>
<feature type="transmembrane region" description="Helical" evidence="15">
    <location>
        <begin position="570"/>
        <end position="592"/>
    </location>
</feature>
<keyword evidence="7 15" id="KW-0812">Transmembrane</keyword>
<gene>
    <name evidence="18" type="ORF">F2P81_022996</name>
</gene>
<dbReference type="EMBL" id="VEVO01000021">
    <property type="protein sequence ID" value="KAF0024194.1"/>
    <property type="molecule type" value="Genomic_DNA"/>
</dbReference>
<evidence type="ECO:0000256" key="2">
    <source>
        <dbReference type="ARBA" id="ARBA00004651"/>
    </source>
</evidence>
<dbReference type="AlphaFoldDB" id="A0A6A4S101"/>
<dbReference type="SMART" id="SM00159">
    <property type="entry name" value="PTX"/>
    <property type="match status" value="1"/>
</dbReference>
<keyword evidence="11" id="KW-1015">Disulfide bond</keyword>
<comment type="similarity">
    <text evidence="3">Belongs to the major facilitator superfamily. Sugar transporter (TC 2.A.1.1) family. Glucose transporter subfamily.</text>
</comment>
<evidence type="ECO:0000313" key="19">
    <source>
        <dbReference type="Proteomes" id="UP000438429"/>
    </source>
</evidence>
<dbReference type="SUPFAM" id="SSF49899">
    <property type="entry name" value="Concanavalin A-like lectins/glucanases"/>
    <property type="match status" value="1"/>
</dbReference>
<dbReference type="PROSITE" id="PS00216">
    <property type="entry name" value="SUGAR_TRANSPORT_1"/>
    <property type="match status" value="1"/>
</dbReference>
<feature type="transmembrane region" description="Helical" evidence="15">
    <location>
        <begin position="421"/>
        <end position="442"/>
    </location>
</feature>
<dbReference type="PROSITE" id="PS51828">
    <property type="entry name" value="PTX_2"/>
    <property type="match status" value="1"/>
</dbReference>
<dbReference type="InterPro" id="IPR045263">
    <property type="entry name" value="GLUT"/>
</dbReference>
<evidence type="ECO:0000256" key="7">
    <source>
        <dbReference type="ARBA" id="ARBA00022692"/>
    </source>
</evidence>
<dbReference type="GO" id="GO:0055056">
    <property type="term" value="F:D-glucose transmembrane transporter activity"/>
    <property type="evidence" value="ECO:0007669"/>
    <property type="project" value="TreeGrafter"/>
</dbReference>
<keyword evidence="9 15" id="KW-1133">Transmembrane helix</keyword>
<evidence type="ECO:0000256" key="1">
    <source>
        <dbReference type="ARBA" id="ARBA00000618"/>
    </source>
</evidence>
<evidence type="ECO:0000256" key="8">
    <source>
        <dbReference type="ARBA" id="ARBA00022837"/>
    </source>
</evidence>
<sequence>MRTNYMYGRMKRTVVNEVFALTIGLWLKAGPGPGLGTPFSYAVPGQANELVLIEWGSNPMELLINDKAVTLPITLTDGKWHHVCVTWSTRDGVWEAYQDGAKKGSGQNLSAWHSVKPGGIFVLGQEQDTMGGRFDVTQSFMGEMSDLQFWSRVLTPSEIHSQATCGGHLVGDVISWSEESVELHDDVTSADVLTTDVDIICLRECSFDIKSESEAAYEKKHPIMCEMVIHSSVSDVGLSEKQVTGYLLFSLSTAVIGSLQFGYNTGVINAPEQKLRSFFNSTWVERYGEPISPGVCTIVWSIAVAIFSVGGMVGSFSVGVMANRFGRRRSMFLVNSLAVIGGLLMGFSTICSSYEMVIAGRLVIGLFCGLFTGLTPMYVGEVSPTPLRGAFGTLHQLGVVVGILIAQIFGLEALLGSDKLWPLLLALTVAPAVLQCILLPFCPESPRFLLINLKQEEEARKALVRLRGSEDVSKDMQEMKEESAKMAMEKKVTIPELFRSPAYRQPLLIAVMLQLSQQLSGINAVFYYSTGIFASAGVKQPIYATIGAGIVNTIFTVVSLFLVEKAGRRTLHLLGLGGMAVSALLMTVSLLLQVSIPAMSYVAILAVMLFVAMFELGPGPIPWFIVAELFSQGPRPAAMAVAGCCNWTANFLVGVSFPKLVELCGPWVFLIFTAFLVLFFIFTYLKVPETRGKTFDEIARSFGGPPPASSSVEDPPAGASAAGTLPASPVKEKVPLVAAAAAPAPAAETTPLEDKSNSTVQESV</sequence>
<keyword evidence="4" id="KW-0813">Transport</keyword>
<evidence type="ECO:0000256" key="5">
    <source>
        <dbReference type="ARBA" id="ARBA00022475"/>
    </source>
</evidence>
<evidence type="ECO:0000259" key="17">
    <source>
        <dbReference type="PROSITE" id="PS51828"/>
    </source>
</evidence>
<dbReference type="FunFam" id="2.60.120.200:FF:000012">
    <property type="entry name" value="neuronal pentraxin receptor"/>
    <property type="match status" value="1"/>
</dbReference>
<evidence type="ECO:0000256" key="4">
    <source>
        <dbReference type="ARBA" id="ARBA00022448"/>
    </source>
</evidence>
<comment type="caution">
    <text evidence="13">Lacks conserved residue(s) required for the propagation of feature annotation.</text>
</comment>
<keyword evidence="5" id="KW-1003">Cell membrane</keyword>
<dbReference type="InterPro" id="IPR005829">
    <property type="entry name" value="Sugar_transporter_CS"/>
</dbReference>
<keyword evidence="6" id="KW-0762">Sugar transport</keyword>
<feature type="domain" description="Pentraxin (PTX)" evidence="17">
    <location>
        <begin position="1"/>
        <end position="195"/>
    </location>
</feature>
<evidence type="ECO:0000313" key="18">
    <source>
        <dbReference type="EMBL" id="KAF0024194.1"/>
    </source>
</evidence>
<evidence type="ECO:0000256" key="15">
    <source>
        <dbReference type="SAM" id="Phobius"/>
    </source>
</evidence>
<evidence type="ECO:0000256" key="10">
    <source>
        <dbReference type="ARBA" id="ARBA00023136"/>
    </source>
</evidence>
<evidence type="ECO:0000259" key="16">
    <source>
        <dbReference type="PROSITE" id="PS50850"/>
    </source>
</evidence>
<dbReference type="Gene3D" id="1.20.1250.20">
    <property type="entry name" value="MFS general substrate transporter like domains"/>
    <property type="match status" value="1"/>
</dbReference>
<feature type="transmembrane region" description="Helical" evidence="15">
    <location>
        <begin position="356"/>
        <end position="379"/>
    </location>
</feature>
<feature type="transmembrane region" description="Helical" evidence="15">
    <location>
        <begin position="298"/>
        <end position="320"/>
    </location>
</feature>
<dbReference type="InterPro" id="IPR030476">
    <property type="entry name" value="Pentaxin_CS"/>
</dbReference>
<comment type="catalytic activity">
    <reaction evidence="1">
        <text>D-glucose(out) = D-glucose(in)</text>
        <dbReference type="Rhea" id="RHEA:60376"/>
        <dbReference type="ChEBI" id="CHEBI:4167"/>
    </reaction>
</comment>
<dbReference type="Gene3D" id="2.60.120.200">
    <property type="match status" value="1"/>
</dbReference>
<evidence type="ECO:0000256" key="11">
    <source>
        <dbReference type="ARBA" id="ARBA00023157"/>
    </source>
</evidence>
<feature type="region of interest" description="Disordered" evidence="14">
    <location>
        <begin position="742"/>
        <end position="764"/>
    </location>
</feature>
<dbReference type="InterPro" id="IPR003663">
    <property type="entry name" value="Sugar/inositol_transpt"/>
</dbReference>
<dbReference type="PROSITE" id="PS00217">
    <property type="entry name" value="SUGAR_TRANSPORT_2"/>
    <property type="match status" value="1"/>
</dbReference>
<protein>
    <submittedName>
        <fullName evidence="18">Uncharacterized protein</fullName>
    </submittedName>
</protein>
<dbReference type="PROSITE" id="PS50850">
    <property type="entry name" value="MFS"/>
    <property type="match status" value="1"/>
</dbReference>
<keyword evidence="12" id="KW-0325">Glycoprotein</keyword>
<evidence type="ECO:0000256" key="12">
    <source>
        <dbReference type="ARBA" id="ARBA00023180"/>
    </source>
</evidence>
<dbReference type="GO" id="GO:0016323">
    <property type="term" value="C:basolateral plasma membrane"/>
    <property type="evidence" value="ECO:0007669"/>
    <property type="project" value="TreeGrafter"/>
</dbReference>
<feature type="transmembrane region" description="Helical" evidence="15">
    <location>
        <begin position="391"/>
        <end position="409"/>
    </location>
</feature>
<comment type="caution">
    <text evidence="18">The sequence shown here is derived from an EMBL/GenBank/DDBJ whole genome shotgun (WGS) entry which is preliminary data.</text>
</comment>